<organism evidence="1 2">
    <name type="scientific">Nocardia uniformis</name>
    <dbReference type="NCBI Taxonomy" id="53432"/>
    <lineage>
        <taxon>Bacteria</taxon>
        <taxon>Bacillati</taxon>
        <taxon>Actinomycetota</taxon>
        <taxon>Actinomycetes</taxon>
        <taxon>Mycobacteriales</taxon>
        <taxon>Nocardiaceae</taxon>
        <taxon>Nocardia</taxon>
    </lineage>
</organism>
<dbReference type="InterPro" id="IPR056470">
    <property type="entry name" value="BesD/HalB-like"/>
</dbReference>
<evidence type="ECO:0000313" key="1">
    <source>
        <dbReference type="EMBL" id="NNH71737.1"/>
    </source>
</evidence>
<sequence length="261" mass="29768">MQHSTLETARRHLIGVDPAALLHSRNRLAETGMARLGFLLPHQVKRALAAEALELVEHHRHWGELLPGGTEPVDDPPRHRIEVPPQAIATHANLIPQLYDCDVLRRNLSVVAAESVLPCPEPRRYAVTRVHHDELPQWHWDDYSFALVLVVECPPLEEGGFVQTVAHTHRDRQFPDVHRTLTRNPIHSWELHPGDLYLMRTASTLHRVYPFEHGRRTIMSMCFATRADLDRPDAARAAGQSENTPVGRFVPVLRVMTDHRQ</sequence>
<accession>A0A849C797</accession>
<dbReference type="RefSeq" id="WP_067519641.1">
    <property type="nucleotide sequence ID" value="NZ_JABELX010000006.1"/>
</dbReference>
<gene>
    <name evidence="1" type="ORF">HLB23_18030</name>
</gene>
<dbReference type="AlphaFoldDB" id="A0A849C797"/>
<proteinExistence type="predicted"/>
<protein>
    <submittedName>
        <fullName evidence="1">Uncharacterized protein</fullName>
    </submittedName>
</protein>
<evidence type="ECO:0000313" key="2">
    <source>
        <dbReference type="Proteomes" id="UP000586827"/>
    </source>
</evidence>
<reference evidence="1 2" key="1">
    <citation type="submission" date="2020-05" db="EMBL/GenBank/DDBJ databases">
        <title>MicrobeNet Type strains.</title>
        <authorList>
            <person name="Nicholson A.C."/>
        </authorList>
    </citation>
    <scope>NUCLEOTIDE SEQUENCE [LARGE SCALE GENOMIC DNA]</scope>
    <source>
        <strain evidence="1 2">JCM 3224</strain>
    </source>
</reference>
<keyword evidence="2" id="KW-1185">Reference proteome</keyword>
<dbReference type="Pfam" id="PF23169">
    <property type="entry name" value="HalD"/>
    <property type="match status" value="1"/>
</dbReference>
<name>A0A849C797_9NOCA</name>
<dbReference type="Proteomes" id="UP000586827">
    <property type="component" value="Unassembled WGS sequence"/>
</dbReference>
<comment type="caution">
    <text evidence="1">The sequence shown here is derived from an EMBL/GenBank/DDBJ whole genome shotgun (WGS) entry which is preliminary data.</text>
</comment>
<dbReference type="EMBL" id="JABELX010000006">
    <property type="protein sequence ID" value="NNH71737.1"/>
    <property type="molecule type" value="Genomic_DNA"/>
</dbReference>